<dbReference type="Proteomes" id="UP000516437">
    <property type="component" value="Chromosome 8"/>
</dbReference>
<sequence>MAQTEFSYYIRQEAPVSKLPALRLLLATTSERAAGSLAQVIPGNSLFEFVPLSRLQPSLAHLTRLTLHHSTPGTDFFDISSEYSETTVIRTFVGIKTDSVLVAEDMKKEEIEDVLNADSIAAEDMKKEEIKDVLNTKNMAAEDMGKEAISVLVAELEKEEIKDVLNSTISEDLNVLNLKISLEKIKDDLNLKTLPRYSAIHSNKEDSTTIKELPIFENNTTHPTIKVSNQFKLLPNNILAL</sequence>
<gene>
    <name evidence="1" type="ORF">CJ030_MR8G005831</name>
</gene>
<accession>A0A6A1UQE0</accession>
<name>A0A6A1UQE0_9ROSI</name>
<comment type="caution">
    <text evidence="1">The sequence shown here is derived from an EMBL/GenBank/DDBJ whole genome shotgun (WGS) entry which is preliminary data.</text>
</comment>
<evidence type="ECO:0000313" key="2">
    <source>
        <dbReference type="Proteomes" id="UP000516437"/>
    </source>
</evidence>
<reference evidence="1 2" key="1">
    <citation type="journal article" date="2019" name="Plant Biotechnol. J.">
        <title>The red bayberry genome and genetic basis of sex determination.</title>
        <authorList>
            <person name="Jia H.M."/>
            <person name="Jia H.J."/>
            <person name="Cai Q.L."/>
            <person name="Wang Y."/>
            <person name="Zhao H.B."/>
            <person name="Yang W.F."/>
            <person name="Wang G.Y."/>
            <person name="Li Y.H."/>
            <person name="Zhan D.L."/>
            <person name="Shen Y.T."/>
            <person name="Niu Q.F."/>
            <person name="Chang L."/>
            <person name="Qiu J."/>
            <person name="Zhao L."/>
            <person name="Xie H.B."/>
            <person name="Fu W.Y."/>
            <person name="Jin J."/>
            <person name="Li X.W."/>
            <person name="Jiao Y."/>
            <person name="Zhou C.C."/>
            <person name="Tu T."/>
            <person name="Chai C.Y."/>
            <person name="Gao J.L."/>
            <person name="Fan L.J."/>
            <person name="van de Weg E."/>
            <person name="Wang J.Y."/>
            <person name="Gao Z.S."/>
        </authorList>
    </citation>
    <scope>NUCLEOTIDE SEQUENCE [LARGE SCALE GENOMIC DNA]</scope>
    <source>
        <tissue evidence="1">Leaves</tissue>
    </source>
</reference>
<evidence type="ECO:0000313" key="1">
    <source>
        <dbReference type="EMBL" id="KAB1202625.1"/>
    </source>
</evidence>
<dbReference type="AlphaFoldDB" id="A0A6A1UQE0"/>
<dbReference type="EMBL" id="RXIC02000026">
    <property type="protein sequence ID" value="KAB1202625.1"/>
    <property type="molecule type" value="Genomic_DNA"/>
</dbReference>
<protein>
    <submittedName>
        <fullName evidence="1">Uncharacterized protein</fullName>
    </submittedName>
</protein>
<organism evidence="1 2">
    <name type="scientific">Morella rubra</name>
    <name type="common">Chinese bayberry</name>
    <dbReference type="NCBI Taxonomy" id="262757"/>
    <lineage>
        <taxon>Eukaryota</taxon>
        <taxon>Viridiplantae</taxon>
        <taxon>Streptophyta</taxon>
        <taxon>Embryophyta</taxon>
        <taxon>Tracheophyta</taxon>
        <taxon>Spermatophyta</taxon>
        <taxon>Magnoliopsida</taxon>
        <taxon>eudicotyledons</taxon>
        <taxon>Gunneridae</taxon>
        <taxon>Pentapetalae</taxon>
        <taxon>rosids</taxon>
        <taxon>fabids</taxon>
        <taxon>Fagales</taxon>
        <taxon>Myricaceae</taxon>
        <taxon>Morella</taxon>
    </lineage>
</organism>
<keyword evidence="2" id="KW-1185">Reference proteome</keyword>
<proteinExistence type="predicted"/>